<keyword evidence="1" id="KW-0145">Chemotaxis</keyword>
<evidence type="ECO:0000256" key="1">
    <source>
        <dbReference type="ARBA" id="ARBA00022500"/>
    </source>
</evidence>
<dbReference type="GO" id="GO:0007165">
    <property type="term" value="P:signal transduction"/>
    <property type="evidence" value="ECO:0007669"/>
    <property type="project" value="InterPro"/>
</dbReference>
<dbReference type="STRING" id="416873.SAMN04487951_1252"/>
<dbReference type="Proteomes" id="UP000199677">
    <property type="component" value="Unassembled WGS sequence"/>
</dbReference>
<dbReference type="PROSITE" id="PS50885">
    <property type="entry name" value="HAMP"/>
    <property type="match status" value="1"/>
</dbReference>
<dbReference type="PANTHER" id="PTHR43531:SF11">
    <property type="entry name" value="METHYL-ACCEPTING CHEMOTAXIS PROTEIN 3"/>
    <property type="match status" value="1"/>
</dbReference>
<dbReference type="SUPFAM" id="SSF158472">
    <property type="entry name" value="HAMP domain-like"/>
    <property type="match status" value="1"/>
</dbReference>
<feature type="transmembrane region" description="Helical" evidence="3">
    <location>
        <begin position="190"/>
        <end position="212"/>
    </location>
</feature>
<dbReference type="PANTHER" id="PTHR43531">
    <property type="entry name" value="PROTEIN ICFG"/>
    <property type="match status" value="1"/>
</dbReference>
<evidence type="ECO:0000256" key="2">
    <source>
        <dbReference type="ARBA" id="ARBA00029447"/>
    </source>
</evidence>
<dbReference type="GO" id="GO:0006935">
    <property type="term" value="P:chemotaxis"/>
    <property type="evidence" value="ECO:0007669"/>
    <property type="project" value="UniProtKB-KW"/>
</dbReference>
<dbReference type="EMBL" id="FNII01000025">
    <property type="protein sequence ID" value="SDO40239.1"/>
    <property type="molecule type" value="Genomic_DNA"/>
</dbReference>
<dbReference type="Gene3D" id="6.10.340.10">
    <property type="match status" value="1"/>
</dbReference>
<dbReference type="GO" id="GO:0004888">
    <property type="term" value="F:transmembrane signaling receptor activity"/>
    <property type="evidence" value="ECO:0007669"/>
    <property type="project" value="TreeGrafter"/>
</dbReference>
<evidence type="ECO:0000313" key="6">
    <source>
        <dbReference type="Proteomes" id="UP000199677"/>
    </source>
</evidence>
<evidence type="ECO:0000313" key="5">
    <source>
        <dbReference type="EMBL" id="SDO40239.1"/>
    </source>
</evidence>
<evidence type="ECO:0000256" key="3">
    <source>
        <dbReference type="SAM" id="Phobius"/>
    </source>
</evidence>
<dbReference type="RefSeq" id="WP_244511410.1">
    <property type="nucleotide sequence ID" value="NZ_FNII01000025.1"/>
</dbReference>
<dbReference type="InterPro" id="IPR051310">
    <property type="entry name" value="MCP_chemotaxis"/>
</dbReference>
<proteinExistence type="inferred from homology"/>
<gene>
    <name evidence="5" type="ORF">SAMN04487951_1252</name>
</gene>
<keyword evidence="3" id="KW-0472">Membrane</keyword>
<sequence length="293" mass="32493">MLSRFKIGTRLALAFGLVSLFLLGTLIAGLVGITATRDTAQKTLDMDVALASNAVEIQRLALLARRFEKDTFINIASRDRVVDYQQRWVATVNEIESAFQMGSQIADKDSLYALYQQAQSALDGYEEGFLEVYRQIERGSITETSQANRAFGEHKESIYRLEELADEISVVADSGVNAANEAMESEYRMVLWQLCIFAGVALLIAAVLAVAITRSIVLPLRRAVEVAQRVAEGDLRHNIVATGRDETTQLLVSMAEMSRYRLSIPTARGFMSLAADIRFVTSTPRKRYVPICA</sequence>
<accession>A0A1H0J9U0</accession>
<dbReference type="AlphaFoldDB" id="A0A1H0J9U0"/>
<dbReference type="InterPro" id="IPR003660">
    <property type="entry name" value="HAMP_dom"/>
</dbReference>
<dbReference type="Pfam" id="PF00672">
    <property type="entry name" value="HAMP"/>
    <property type="match status" value="1"/>
</dbReference>
<reference evidence="6" key="1">
    <citation type="submission" date="2016-10" db="EMBL/GenBank/DDBJ databases">
        <authorList>
            <person name="Varghese N."/>
            <person name="Submissions S."/>
        </authorList>
    </citation>
    <scope>NUCLEOTIDE SEQUENCE [LARGE SCALE GENOMIC DNA]</scope>
    <source>
        <strain evidence="6">CGMCC 1.6494</strain>
    </source>
</reference>
<keyword evidence="3" id="KW-0812">Transmembrane</keyword>
<name>A0A1H0J9U0_9GAMM</name>
<feature type="domain" description="HAMP" evidence="4">
    <location>
        <begin position="214"/>
        <end position="257"/>
    </location>
</feature>
<dbReference type="GO" id="GO:0005886">
    <property type="term" value="C:plasma membrane"/>
    <property type="evidence" value="ECO:0007669"/>
    <property type="project" value="TreeGrafter"/>
</dbReference>
<evidence type="ECO:0000259" key="4">
    <source>
        <dbReference type="PROSITE" id="PS50885"/>
    </source>
</evidence>
<comment type="similarity">
    <text evidence="2">Belongs to the methyl-accepting chemotaxis (MCP) protein family.</text>
</comment>
<organism evidence="5 6">
    <name type="scientific">Vreelandella arcis</name>
    <dbReference type="NCBI Taxonomy" id="416873"/>
    <lineage>
        <taxon>Bacteria</taxon>
        <taxon>Pseudomonadati</taxon>
        <taxon>Pseudomonadota</taxon>
        <taxon>Gammaproteobacteria</taxon>
        <taxon>Oceanospirillales</taxon>
        <taxon>Halomonadaceae</taxon>
        <taxon>Vreelandella</taxon>
    </lineage>
</organism>
<dbReference type="CDD" id="cd06225">
    <property type="entry name" value="HAMP"/>
    <property type="match status" value="1"/>
</dbReference>
<keyword evidence="6" id="KW-1185">Reference proteome</keyword>
<protein>
    <submittedName>
        <fullName evidence="5">HAMP domain-containing protein</fullName>
    </submittedName>
</protein>
<keyword evidence="3" id="KW-1133">Transmembrane helix</keyword>